<dbReference type="HAMAP" id="MF_00984">
    <property type="entry name" value="SSB"/>
    <property type="match status" value="1"/>
</dbReference>
<proteinExistence type="inferred from homology"/>
<dbReference type="Proteomes" id="UP000198802">
    <property type="component" value="Unassembled WGS sequence"/>
</dbReference>
<evidence type="ECO:0000313" key="5">
    <source>
        <dbReference type="Proteomes" id="UP000198802"/>
    </source>
</evidence>
<sequence>MPGETLITVVGNLTADPELRYTPNGTAVANITVASTPRFLDRTTNEWRDGDPLFMRCTLWRQAAENVAESLSKGARVIAVGRLKQRTYETREGEKRTTIELEVEELGPSLRFAVAQTFKNTRGTGAAKPVSADQDPWAAPVAVGAGSY</sequence>
<dbReference type="RefSeq" id="WP_091286684.1">
    <property type="nucleotide sequence ID" value="NZ_FAOZ01000052.1"/>
</dbReference>
<dbReference type="InterPro" id="IPR000424">
    <property type="entry name" value="Primosome_PriB/ssb"/>
</dbReference>
<dbReference type="EMBL" id="FAOZ01000052">
    <property type="protein sequence ID" value="CUU61000.1"/>
    <property type="molecule type" value="Genomic_DNA"/>
</dbReference>
<dbReference type="GO" id="GO:0006260">
    <property type="term" value="P:DNA replication"/>
    <property type="evidence" value="ECO:0007669"/>
    <property type="project" value="InterPro"/>
</dbReference>
<comment type="subunit">
    <text evidence="2">Homotetramer.</text>
</comment>
<dbReference type="SUPFAM" id="SSF50249">
    <property type="entry name" value="Nucleic acid-binding proteins"/>
    <property type="match status" value="1"/>
</dbReference>
<dbReference type="PROSITE" id="PS50935">
    <property type="entry name" value="SSB"/>
    <property type="match status" value="1"/>
</dbReference>
<gene>
    <name evidence="4" type="ORF">Ga0074812_15225</name>
</gene>
<evidence type="ECO:0000256" key="2">
    <source>
        <dbReference type="HAMAP-Rule" id="MF_00984"/>
    </source>
</evidence>
<dbReference type="NCBIfam" id="TIGR00621">
    <property type="entry name" value="ssb"/>
    <property type="match status" value="1"/>
</dbReference>
<dbReference type="PANTHER" id="PTHR10302">
    <property type="entry name" value="SINGLE-STRANDED DNA-BINDING PROTEIN"/>
    <property type="match status" value="1"/>
</dbReference>
<name>A0A0S4R1U6_9ACTN</name>
<protein>
    <recommendedName>
        <fullName evidence="2 3">Single-stranded DNA-binding protein</fullName>
        <shortName evidence="2">SSB</shortName>
    </recommendedName>
</protein>
<reference evidence="5" key="1">
    <citation type="submission" date="2015-11" db="EMBL/GenBank/DDBJ databases">
        <authorList>
            <person name="Varghese N."/>
        </authorList>
    </citation>
    <scope>NUCLEOTIDE SEQUENCE [LARGE SCALE GENOMIC DNA]</scope>
    <source>
        <strain evidence="5">DSM 45899</strain>
    </source>
</reference>
<dbReference type="InterPro" id="IPR011344">
    <property type="entry name" value="ssDNA-bd"/>
</dbReference>
<evidence type="ECO:0000256" key="1">
    <source>
        <dbReference type="ARBA" id="ARBA00023125"/>
    </source>
</evidence>
<dbReference type="NCBIfam" id="NF005851">
    <property type="entry name" value="PRK07772.1"/>
    <property type="match status" value="1"/>
</dbReference>
<dbReference type="Gene3D" id="2.40.50.140">
    <property type="entry name" value="Nucleic acid-binding proteins"/>
    <property type="match status" value="1"/>
</dbReference>
<dbReference type="Pfam" id="PF00436">
    <property type="entry name" value="SSB"/>
    <property type="match status" value="1"/>
</dbReference>
<dbReference type="CDD" id="cd04496">
    <property type="entry name" value="SSB_OBF"/>
    <property type="match status" value="1"/>
</dbReference>
<dbReference type="InterPro" id="IPR012340">
    <property type="entry name" value="NA-bd_OB-fold"/>
</dbReference>
<dbReference type="AlphaFoldDB" id="A0A0S4R1U6"/>
<dbReference type="GO" id="GO:0009295">
    <property type="term" value="C:nucleoid"/>
    <property type="evidence" value="ECO:0007669"/>
    <property type="project" value="TreeGrafter"/>
</dbReference>
<dbReference type="PANTHER" id="PTHR10302:SF27">
    <property type="entry name" value="SINGLE-STRANDED DNA-BINDING PROTEIN"/>
    <property type="match status" value="1"/>
</dbReference>
<comment type="caution">
    <text evidence="2">Lacks conserved residue(s) required for the propagation of feature annotation.</text>
</comment>
<organism evidence="4 5">
    <name type="scientific">Parafrankia irregularis</name>
    <dbReference type="NCBI Taxonomy" id="795642"/>
    <lineage>
        <taxon>Bacteria</taxon>
        <taxon>Bacillati</taxon>
        <taxon>Actinomycetota</taxon>
        <taxon>Actinomycetes</taxon>
        <taxon>Frankiales</taxon>
        <taxon>Frankiaceae</taxon>
        <taxon>Parafrankia</taxon>
    </lineage>
</organism>
<keyword evidence="5" id="KW-1185">Reference proteome</keyword>
<dbReference type="GO" id="GO:0003697">
    <property type="term" value="F:single-stranded DNA binding"/>
    <property type="evidence" value="ECO:0007669"/>
    <property type="project" value="UniProtKB-UniRule"/>
</dbReference>
<accession>A0A0S4R1U6</accession>
<keyword evidence="1 2" id="KW-0238">DNA-binding</keyword>
<evidence type="ECO:0000313" key="4">
    <source>
        <dbReference type="EMBL" id="CUU61000.1"/>
    </source>
</evidence>
<evidence type="ECO:0000256" key="3">
    <source>
        <dbReference type="RuleBase" id="RU000524"/>
    </source>
</evidence>